<protein>
    <recommendedName>
        <fullName evidence="4">DUF1361 domain-containing protein</fullName>
    </recommendedName>
</protein>
<dbReference type="InterPro" id="IPR009793">
    <property type="entry name" value="DUF1361"/>
</dbReference>
<evidence type="ECO:0000256" key="1">
    <source>
        <dbReference type="SAM" id="Phobius"/>
    </source>
</evidence>
<dbReference type="KEGG" id="fin:KQS_07935"/>
<dbReference type="PATRIC" id="fig|1094466.5.peg.1557"/>
<sequence length="222" mass="25884">MITTLSRFYFSNRKLNFILIMCSFYAFVLLLLRAKITHSIFLFFLIWNLFLACIPYVISTYLYFNSPTTSLKKGILYSIWLLYIPNSFYILTDFVHLKHTESTIFYYDLLIIAVYASLGFTIGIISFQQMLTSANTYLNHKLMNLGLPFICFLIGFGVYIGRELRYNSWDILHKPIALIADLAIELTQYQTIGFAFSYGSLVYITLKIIQHLNKNNKSNIKL</sequence>
<dbReference type="RefSeq" id="WP_014388652.1">
    <property type="nucleotide sequence ID" value="NC_017025.1"/>
</dbReference>
<dbReference type="STRING" id="1094466.KQS_07935"/>
<evidence type="ECO:0008006" key="4">
    <source>
        <dbReference type="Google" id="ProtNLM"/>
    </source>
</evidence>
<accession>H8XSY9</accession>
<evidence type="ECO:0000313" key="2">
    <source>
        <dbReference type="EMBL" id="CCG53531.1"/>
    </source>
</evidence>
<dbReference type="AlphaFoldDB" id="H8XSY9"/>
<dbReference type="EMBL" id="HE774682">
    <property type="protein sequence ID" value="CCG53531.1"/>
    <property type="molecule type" value="Genomic_DNA"/>
</dbReference>
<feature type="transmembrane region" description="Helical" evidence="1">
    <location>
        <begin position="15"/>
        <end position="32"/>
    </location>
</feature>
<keyword evidence="3" id="KW-1185">Reference proteome</keyword>
<keyword evidence="1" id="KW-1133">Transmembrane helix</keyword>
<evidence type="ECO:0000313" key="3">
    <source>
        <dbReference type="Proteomes" id="UP000007599"/>
    </source>
</evidence>
<feature type="transmembrane region" description="Helical" evidence="1">
    <location>
        <begin position="75"/>
        <end position="92"/>
    </location>
</feature>
<keyword evidence="1" id="KW-0812">Transmembrane</keyword>
<dbReference type="HOGENOM" id="CLU_081833_1_0_10"/>
<reference evidence="2 3" key="1">
    <citation type="journal article" date="2012" name="J. Bacteriol.">
        <title>Complete Genome Sequence of Flavobacterium indicum GPSTA100-9T, Isolated from Warm Spring Water.</title>
        <authorList>
            <person name="Barbier P."/>
            <person name="Houel A."/>
            <person name="Loux V."/>
            <person name="Poulain J."/>
            <person name="Bernardet J.F."/>
            <person name="Touchon M."/>
            <person name="Duchaud E."/>
        </authorList>
    </citation>
    <scope>NUCLEOTIDE SEQUENCE [LARGE SCALE GENOMIC DNA]</scope>
    <source>
        <strain evidence="3">DSM 17447 / CIP 109464 / GPTSA100-9</strain>
    </source>
</reference>
<dbReference type="Pfam" id="PF07099">
    <property type="entry name" value="DUF1361"/>
    <property type="match status" value="1"/>
</dbReference>
<organism evidence="2 3">
    <name type="scientific">Flavobacterium indicum (strain DSM 17447 / CIP 109464 / GPTSA100-9)</name>
    <dbReference type="NCBI Taxonomy" id="1094466"/>
    <lineage>
        <taxon>Bacteria</taxon>
        <taxon>Pseudomonadati</taxon>
        <taxon>Bacteroidota</taxon>
        <taxon>Flavobacteriia</taxon>
        <taxon>Flavobacteriales</taxon>
        <taxon>Flavobacteriaceae</taxon>
        <taxon>Flavobacterium</taxon>
    </lineage>
</organism>
<feature type="transmembrane region" description="Helical" evidence="1">
    <location>
        <begin position="104"/>
        <end position="125"/>
    </location>
</feature>
<dbReference type="eggNOG" id="COG4330">
    <property type="taxonomic scope" value="Bacteria"/>
</dbReference>
<proteinExistence type="predicted"/>
<dbReference type="Proteomes" id="UP000007599">
    <property type="component" value="Chromosome I"/>
</dbReference>
<name>H8XSY9_FLAIG</name>
<feature type="transmembrane region" description="Helical" evidence="1">
    <location>
        <begin position="39"/>
        <end position="63"/>
    </location>
</feature>
<keyword evidence="1" id="KW-0472">Membrane</keyword>
<feature type="transmembrane region" description="Helical" evidence="1">
    <location>
        <begin position="145"/>
        <end position="161"/>
    </location>
</feature>
<dbReference type="OrthoDB" id="4540541at2"/>
<reference evidence="3" key="2">
    <citation type="submission" date="2012-03" db="EMBL/GenBank/DDBJ databases">
        <title>Complete genome sequence of Flavobacterium indicum GPTSA100-9T, isolated from warm spring water.</title>
        <authorList>
            <person name="Barbier P."/>
            <person name="Houel A."/>
            <person name="Loux V."/>
            <person name="Poulain J."/>
            <person name="Bernardet J.-F."/>
            <person name="Touchon M."/>
            <person name="Duchaud E."/>
        </authorList>
    </citation>
    <scope>NUCLEOTIDE SEQUENCE [LARGE SCALE GENOMIC DNA]</scope>
    <source>
        <strain evidence="3">DSM 17447 / CIP 109464 / GPTSA100-9</strain>
    </source>
</reference>
<gene>
    <name evidence="2" type="ordered locus">KQS_07935</name>
</gene>